<accession>A0ABY6FJL9</accession>
<dbReference type="RefSeq" id="WP_231676795.1">
    <property type="nucleotide sequence ID" value="NZ_CP081201.1"/>
</dbReference>
<name>A0ABY6FJL9_9PSED</name>
<dbReference type="Proteomes" id="UP001063228">
    <property type="component" value="Chromosome"/>
</dbReference>
<gene>
    <name evidence="1" type="ORF">K3169_09540</name>
</gene>
<protein>
    <submittedName>
        <fullName evidence="1">Uncharacterized protein</fullName>
    </submittedName>
</protein>
<sequence>MLTDLQARASLIELIEKYLKGVDSDYDRLIEIVRNPSRQIPIRGVLEGIRRYNKVQYTKQELELVDELLYMFG</sequence>
<evidence type="ECO:0000313" key="1">
    <source>
        <dbReference type="EMBL" id="UXZ98098.1"/>
    </source>
</evidence>
<reference evidence="1" key="1">
    <citation type="submission" date="2021-08" db="EMBL/GenBank/DDBJ databases">
        <title>Complete genome sequence of Pseudomonas phytophila.</title>
        <authorList>
            <person name="Weir B.S."/>
            <person name="Templeton M.D."/>
            <person name="Arshed S."/>
            <person name="Andersen M.T."/>
            <person name="Jayaraman J."/>
        </authorList>
    </citation>
    <scope>NUCLEOTIDE SEQUENCE</scope>
    <source>
        <strain evidence="1">ICMP 23753</strain>
    </source>
</reference>
<evidence type="ECO:0000313" key="2">
    <source>
        <dbReference type="Proteomes" id="UP001063228"/>
    </source>
</evidence>
<proteinExistence type="predicted"/>
<dbReference type="EMBL" id="CP081201">
    <property type="protein sequence ID" value="UXZ98098.1"/>
    <property type="molecule type" value="Genomic_DNA"/>
</dbReference>
<keyword evidence="2" id="KW-1185">Reference proteome</keyword>
<organism evidence="1 2">
    <name type="scientific">Pseudomonas phytophila</name>
    <dbReference type="NCBI Taxonomy" id="2867264"/>
    <lineage>
        <taxon>Bacteria</taxon>
        <taxon>Pseudomonadati</taxon>
        <taxon>Pseudomonadota</taxon>
        <taxon>Gammaproteobacteria</taxon>
        <taxon>Pseudomonadales</taxon>
        <taxon>Pseudomonadaceae</taxon>
        <taxon>Pseudomonas</taxon>
    </lineage>
</organism>